<dbReference type="PIRSF" id="PIRSF028788">
    <property type="entry name" value="TfoX_Sxy"/>
    <property type="match status" value="1"/>
</dbReference>
<reference evidence="3 4" key="2">
    <citation type="submission" date="2020-06" db="EMBL/GenBank/DDBJ databases">
        <title>Polyphasic characterization of a Rahnella strain isolated from tree sap.</title>
        <authorList>
            <person name="Kim I.S."/>
        </authorList>
    </citation>
    <scope>NUCLEOTIDE SEQUENCE [LARGE SCALE GENOMIC DNA]</scope>
    <source>
        <strain evidence="3 4">SAP-1</strain>
    </source>
</reference>
<gene>
    <name evidence="3" type="ORF">GW590_09325</name>
</gene>
<dbReference type="Proteomes" id="UP000585363">
    <property type="component" value="Unassembled WGS sequence"/>
</dbReference>
<dbReference type="PANTHER" id="PTHR36121:SF1">
    <property type="entry name" value="PROTEIN SXY"/>
    <property type="match status" value="1"/>
</dbReference>
<dbReference type="SUPFAM" id="SSF159894">
    <property type="entry name" value="YgaC/TfoX-N like"/>
    <property type="match status" value="1"/>
</dbReference>
<evidence type="ECO:0000259" key="1">
    <source>
        <dbReference type="Pfam" id="PF04993"/>
    </source>
</evidence>
<dbReference type="InterPro" id="IPR007077">
    <property type="entry name" value="TfoX_C"/>
</dbReference>
<evidence type="ECO:0000313" key="4">
    <source>
        <dbReference type="Proteomes" id="UP000585363"/>
    </source>
</evidence>
<keyword evidence="4" id="KW-1185">Reference proteome</keyword>
<dbReference type="EMBL" id="JAADJU010000004">
    <property type="protein sequence ID" value="NMP27062.1"/>
    <property type="molecule type" value="Genomic_DNA"/>
</dbReference>
<dbReference type="PANTHER" id="PTHR36121">
    <property type="entry name" value="PROTEIN SXY"/>
    <property type="match status" value="1"/>
</dbReference>
<dbReference type="Gene3D" id="3.30.1460.30">
    <property type="entry name" value="YgaC/TfoX-N like chaperone"/>
    <property type="match status" value="1"/>
</dbReference>
<accession>A0A848MJC7</accession>
<feature type="domain" description="TfoX C-terminal" evidence="2">
    <location>
        <begin position="119"/>
        <end position="195"/>
    </location>
</feature>
<dbReference type="Gene3D" id="1.10.150.20">
    <property type="entry name" value="5' to 3' exonuclease, C-terminal subdomain"/>
    <property type="match status" value="1"/>
</dbReference>
<proteinExistence type="predicted"/>
<dbReference type="Pfam" id="PF04993">
    <property type="entry name" value="TfoX_N"/>
    <property type="match status" value="1"/>
</dbReference>
<evidence type="ECO:0000313" key="3">
    <source>
        <dbReference type="EMBL" id="NMP27062.1"/>
    </source>
</evidence>
<dbReference type="InterPro" id="IPR047525">
    <property type="entry name" value="TfoX-like"/>
</dbReference>
<dbReference type="InterPro" id="IPR026256">
    <property type="entry name" value="TfoX-like_gammaprotbact"/>
</dbReference>
<dbReference type="AlphaFoldDB" id="A0A848MJC7"/>
<sequence>MLNVTKRRIDQAISLFSPLGIIHSRPQFGGYSLSAGKVMFALVAEGELYLRATRENEEKMKTLNMQQFIYHKRGIEILLRYFQVGDALWQQPGQLIALAKESIVGMESEKKKLSAEPIRLKDLPNINLSMERLLWQVGIKNSTELRLQGAISAYVKLYMLKRDIGLNILFALEGAILGYHKAALPDSSRHNLEHWFNSFKQEGWAAKE</sequence>
<protein>
    <submittedName>
        <fullName evidence="3">TfoX/Sxy family DNA transformation protein</fullName>
    </submittedName>
</protein>
<dbReference type="GO" id="GO:0030420">
    <property type="term" value="P:establishment of competence for transformation"/>
    <property type="evidence" value="ECO:0007669"/>
    <property type="project" value="InterPro"/>
</dbReference>
<organism evidence="3 4">
    <name type="scientific">Rouxiella aceris</name>
    <dbReference type="NCBI Taxonomy" id="2703884"/>
    <lineage>
        <taxon>Bacteria</taxon>
        <taxon>Pseudomonadati</taxon>
        <taxon>Pseudomonadota</taxon>
        <taxon>Gammaproteobacteria</taxon>
        <taxon>Enterobacterales</taxon>
        <taxon>Yersiniaceae</taxon>
        <taxon>Rouxiella</taxon>
    </lineage>
</organism>
<feature type="domain" description="TfoX N-terminal" evidence="1">
    <location>
        <begin position="15"/>
        <end position="103"/>
    </location>
</feature>
<evidence type="ECO:0000259" key="2">
    <source>
        <dbReference type="Pfam" id="PF04994"/>
    </source>
</evidence>
<dbReference type="InterPro" id="IPR007076">
    <property type="entry name" value="TfoX_N"/>
</dbReference>
<dbReference type="RefSeq" id="WP_169402751.1">
    <property type="nucleotide sequence ID" value="NZ_JAADJU010000004.1"/>
</dbReference>
<name>A0A848MJC7_9GAMM</name>
<comment type="caution">
    <text evidence="3">The sequence shown here is derived from an EMBL/GenBank/DDBJ whole genome shotgun (WGS) entry which is preliminary data.</text>
</comment>
<reference evidence="3 4" key="1">
    <citation type="submission" date="2020-01" db="EMBL/GenBank/DDBJ databases">
        <authorList>
            <person name="Lee S.D."/>
        </authorList>
    </citation>
    <scope>NUCLEOTIDE SEQUENCE [LARGE SCALE GENOMIC DNA]</scope>
    <source>
        <strain evidence="3 4">SAP-1</strain>
    </source>
</reference>
<dbReference type="Pfam" id="PF04994">
    <property type="entry name" value="TfoX_C"/>
    <property type="match status" value="1"/>
</dbReference>